<organism evidence="4 5">
    <name type="scientific">Desulfonispora thiosulfatigenes DSM 11270</name>
    <dbReference type="NCBI Taxonomy" id="656914"/>
    <lineage>
        <taxon>Bacteria</taxon>
        <taxon>Bacillati</taxon>
        <taxon>Bacillota</taxon>
        <taxon>Clostridia</taxon>
        <taxon>Eubacteriales</taxon>
        <taxon>Peptococcaceae</taxon>
        <taxon>Desulfonispora</taxon>
    </lineage>
</organism>
<dbReference type="EMBL" id="FWWT01000022">
    <property type="protein sequence ID" value="SMB93729.1"/>
    <property type="molecule type" value="Genomic_DNA"/>
</dbReference>
<dbReference type="PANTHER" id="PTHR30244">
    <property type="entry name" value="TRANSAMINASE"/>
    <property type="match status" value="1"/>
</dbReference>
<dbReference type="InterPro" id="IPR015421">
    <property type="entry name" value="PyrdxlP-dep_Trfase_major"/>
</dbReference>
<evidence type="ECO:0000256" key="3">
    <source>
        <dbReference type="RuleBase" id="RU004508"/>
    </source>
</evidence>
<dbReference type="RefSeq" id="WP_084053913.1">
    <property type="nucleotide sequence ID" value="NZ_FWWT01000022.1"/>
</dbReference>
<dbReference type="InterPro" id="IPR015424">
    <property type="entry name" value="PyrdxlP-dep_Trfase"/>
</dbReference>
<dbReference type="Gene3D" id="3.40.640.10">
    <property type="entry name" value="Type I PLP-dependent aspartate aminotransferase-like (Major domain)"/>
    <property type="match status" value="1"/>
</dbReference>
<dbReference type="OrthoDB" id="9810913at2"/>
<dbReference type="PANTHER" id="PTHR30244:SF34">
    <property type="entry name" value="DTDP-4-AMINO-4,6-DIDEOXYGALACTOSE TRANSAMINASE"/>
    <property type="match status" value="1"/>
</dbReference>
<dbReference type="PIRSF" id="PIRSF000390">
    <property type="entry name" value="PLP_StrS"/>
    <property type="match status" value="1"/>
</dbReference>
<evidence type="ECO:0000256" key="2">
    <source>
        <dbReference type="PIRSR" id="PIRSR000390-2"/>
    </source>
</evidence>
<keyword evidence="2 3" id="KW-0663">Pyridoxal phosphate</keyword>
<accession>A0A1W1VK25</accession>
<dbReference type="Gene3D" id="3.90.1150.10">
    <property type="entry name" value="Aspartate Aminotransferase, domain 1"/>
    <property type="match status" value="1"/>
</dbReference>
<dbReference type="AlphaFoldDB" id="A0A1W1VK25"/>
<dbReference type="Pfam" id="PF01041">
    <property type="entry name" value="DegT_DnrJ_EryC1"/>
    <property type="match status" value="1"/>
</dbReference>
<comment type="similarity">
    <text evidence="3">Belongs to the DegT/DnrJ/EryC1 family.</text>
</comment>
<proteinExistence type="inferred from homology"/>
<gene>
    <name evidence="4" type="ORF">SAMN00017405_0086</name>
</gene>
<evidence type="ECO:0000313" key="5">
    <source>
        <dbReference type="Proteomes" id="UP000192731"/>
    </source>
</evidence>
<protein>
    <submittedName>
        <fullName evidence="4">dTDP-4-amino-4,6-dideoxygalactose transaminase</fullName>
    </submittedName>
</protein>
<dbReference type="STRING" id="656914.SAMN00017405_0086"/>
<dbReference type="GO" id="GO:0000271">
    <property type="term" value="P:polysaccharide biosynthetic process"/>
    <property type="evidence" value="ECO:0007669"/>
    <property type="project" value="TreeGrafter"/>
</dbReference>
<dbReference type="InterPro" id="IPR015422">
    <property type="entry name" value="PyrdxlP-dep_Trfase_small"/>
</dbReference>
<name>A0A1W1VK25_DESTI</name>
<dbReference type="SUPFAM" id="SSF53383">
    <property type="entry name" value="PLP-dependent transferases"/>
    <property type="match status" value="1"/>
</dbReference>
<evidence type="ECO:0000313" key="4">
    <source>
        <dbReference type="EMBL" id="SMB93729.1"/>
    </source>
</evidence>
<dbReference type="GO" id="GO:0030170">
    <property type="term" value="F:pyridoxal phosphate binding"/>
    <property type="evidence" value="ECO:0007669"/>
    <property type="project" value="TreeGrafter"/>
</dbReference>
<dbReference type="InterPro" id="IPR000653">
    <property type="entry name" value="DegT/StrS_aminotransferase"/>
</dbReference>
<dbReference type="GO" id="GO:0008483">
    <property type="term" value="F:transaminase activity"/>
    <property type="evidence" value="ECO:0007669"/>
    <property type="project" value="TreeGrafter"/>
</dbReference>
<reference evidence="4 5" key="1">
    <citation type="submission" date="2017-04" db="EMBL/GenBank/DDBJ databases">
        <authorList>
            <person name="Afonso C.L."/>
            <person name="Miller P.J."/>
            <person name="Scott M.A."/>
            <person name="Spackman E."/>
            <person name="Goraichik I."/>
            <person name="Dimitrov K.M."/>
            <person name="Suarez D.L."/>
            <person name="Swayne D.E."/>
        </authorList>
    </citation>
    <scope>NUCLEOTIDE SEQUENCE [LARGE SCALE GENOMIC DNA]</scope>
    <source>
        <strain evidence="4 5">DSM 11270</strain>
    </source>
</reference>
<feature type="modified residue" description="N6-(pyridoxal phosphate)lysine" evidence="2">
    <location>
        <position position="199"/>
    </location>
</feature>
<feature type="active site" description="Proton acceptor" evidence="1">
    <location>
        <position position="199"/>
    </location>
</feature>
<keyword evidence="5" id="KW-1185">Reference proteome</keyword>
<sequence length="403" mass="45388">MTTETKEIIKFEKDFTRQEAIPEAGIKRALEILETGCLHRYNTPKGEVSDVALLEKEYADYVGAKYCAGLSSCGSAIYVALKSVGVKPGDKVLCNAFTLAPVPGAIENAGGIPVFLEIDENFLTNLDDLEKKAVESQAKFLLLSHMRGNIVDMDRVTEICSRLGITLVEDCAHTVGARWGDKYTGTFGKAGCYSTQTYKHMNSGEGGLLVSNDEDVIAKAILYSGSYMLFDRHISRPSVEVFERHKKNIPNFSLRMSNLVAALLRPQLADLDTQLKRWNDRYYVLAKGLEGVNHIRIPKRPEKEHFVASSLQFTLTDINIEMVEKFIAVCAERGVEIKWFGAKEPNGFTSSWESWEYIKEKQKLPQTREVLDFLCDFRIPLTFSLEDCEVITKVIRQVVEEIF</sequence>
<dbReference type="Proteomes" id="UP000192731">
    <property type="component" value="Unassembled WGS sequence"/>
</dbReference>
<evidence type="ECO:0000256" key="1">
    <source>
        <dbReference type="PIRSR" id="PIRSR000390-1"/>
    </source>
</evidence>